<accession>A0A0N5D678</accession>
<evidence type="ECO:0000313" key="2">
    <source>
        <dbReference type="Proteomes" id="UP000276776"/>
    </source>
</evidence>
<evidence type="ECO:0000313" key="1">
    <source>
        <dbReference type="EMBL" id="VDN06088.1"/>
    </source>
</evidence>
<dbReference type="GO" id="GO:0032588">
    <property type="term" value="C:trans-Golgi network membrane"/>
    <property type="evidence" value="ECO:0007669"/>
    <property type="project" value="InterPro"/>
</dbReference>
<reference evidence="1 2" key="2">
    <citation type="submission" date="2018-11" db="EMBL/GenBank/DDBJ databases">
        <authorList>
            <consortium name="Pathogen Informatics"/>
        </authorList>
    </citation>
    <scope>NUCLEOTIDE SEQUENCE [LARGE SCALE GENOMIC DNA]</scope>
</reference>
<dbReference type="PANTHER" id="PTHR16156">
    <property type="entry name" value="AFTIPHILIN A-RELATED"/>
    <property type="match status" value="1"/>
</dbReference>
<dbReference type="EMBL" id="UYYF01004646">
    <property type="protein sequence ID" value="VDN06088.1"/>
    <property type="molecule type" value="Genomic_DNA"/>
</dbReference>
<protein>
    <submittedName>
        <fullName evidence="3">Aftiphilin clathrin-binding box domain-containing protein</fullName>
    </submittedName>
</protein>
<gene>
    <name evidence="1" type="ORF">TCLT_LOCUS8521</name>
</gene>
<name>A0A0N5D678_THECL</name>
<dbReference type="PANTHER" id="PTHR16156:SF10">
    <property type="entry name" value="AFTIPHILIN-RELATED"/>
    <property type="match status" value="1"/>
</dbReference>
<sequence length="162" mass="18090">MQWHDSSLRSYFLHSLNIDVKQAAIRNSGLPVFAQQLEESRSSYRSIICHRAPPRSVTIDSLAVPPAQFDWNHFGLTNPLKTECAVSSALLDLDFLASTSTSGTTSSGELIKVLNCLLKNSDKERKYTPVSELSLDARALHDQLPDLDYMLSNVLLFPVINR</sequence>
<proteinExistence type="predicted"/>
<dbReference type="OrthoDB" id="5917212at2759"/>
<dbReference type="OMA" id="IICHRAP"/>
<keyword evidence="2" id="KW-1185">Reference proteome</keyword>
<dbReference type="GO" id="GO:0030276">
    <property type="term" value="F:clathrin binding"/>
    <property type="evidence" value="ECO:0007669"/>
    <property type="project" value="InterPro"/>
</dbReference>
<dbReference type="GO" id="GO:0030121">
    <property type="term" value="C:AP-1 adaptor complex"/>
    <property type="evidence" value="ECO:0007669"/>
    <property type="project" value="TreeGrafter"/>
</dbReference>
<organism evidence="3">
    <name type="scientific">Thelazia callipaeda</name>
    <name type="common">Oriental eyeworm</name>
    <name type="synonym">Parasitic nematode</name>
    <dbReference type="NCBI Taxonomy" id="103827"/>
    <lineage>
        <taxon>Eukaryota</taxon>
        <taxon>Metazoa</taxon>
        <taxon>Ecdysozoa</taxon>
        <taxon>Nematoda</taxon>
        <taxon>Chromadorea</taxon>
        <taxon>Rhabditida</taxon>
        <taxon>Spirurina</taxon>
        <taxon>Spiruromorpha</taxon>
        <taxon>Thelazioidea</taxon>
        <taxon>Thelaziidae</taxon>
        <taxon>Thelazia</taxon>
    </lineage>
</organism>
<dbReference type="WBParaSite" id="TCLT_0000853201-mRNA-1">
    <property type="protein sequence ID" value="TCLT_0000853201-mRNA-1"/>
    <property type="gene ID" value="TCLT_0000853201"/>
</dbReference>
<evidence type="ECO:0000313" key="3">
    <source>
        <dbReference type="WBParaSite" id="TCLT_0000853201-mRNA-1"/>
    </source>
</evidence>
<dbReference type="Proteomes" id="UP000276776">
    <property type="component" value="Unassembled WGS sequence"/>
</dbReference>
<dbReference type="STRING" id="103827.A0A0N5D678"/>
<dbReference type="InterPro" id="IPR046359">
    <property type="entry name" value="Aftin-like"/>
</dbReference>
<dbReference type="AlphaFoldDB" id="A0A0N5D678"/>
<reference evidence="3" key="1">
    <citation type="submission" date="2017-02" db="UniProtKB">
        <authorList>
            <consortium name="WormBaseParasite"/>
        </authorList>
    </citation>
    <scope>IDENTIFICATION</scope>
</reference>